<keyword evidence="9 12" id="KW-0472">Membrane</keyword>
<evidence type="ECO:0000256" key="11">
    <source>
        <dbReference type="ARBA" id="ARBA00023264"/>
    </source>
</evidence>
<evidence type="ECO:0000313" key="13">
    <source>
        <dbReference type="EMBL" id="MCQ1538394.1"/>
    </source>
</evidence>
<evidence type="ECO:0000256" key="12">
    <source>
        <dbReference type="HAMAP-Rule" id="MF_01286"/>
    </source>
</evidence>
<keyword evidence="14" id="KW-1185">Reference proteome</keyword>
<accession>A0ABD4TKX7</accession>
<keyword evidence="8 12" id="KW-0443">Lipid metabolism</keyword>
<keyword evidence="6 12" id="KW-0460">Magnesium</keyword>
<protein>
    <recommendedName>
        <fullName evidence="12">Digeranylgeranylglyceryl phosphate synthase</fullName>
        <shortName evidence="12">DGGGP synthase</shortName>
        <shortName evidence="12">DGGGPS</shortName>
        <ecNumber evidence="12">2.5.1.42</ecNumber>
    </recommendedName>
    <alternativeName>
        <fullName evidence="12">(S)-2,3-di-O-geranylgeranylglyceryl phosphate synthase</fullName>
    </alternativeName>
    <alternativeName>
        <fullName evidence="12">Geranylgeranylglycerol-phosphate geranylgeranyltransferase</fullName>
    </alternativeName>
</protein>
<evidence type="ECO:0000313" key="14">
    <source>
        <dbReference type="Proteomes" id="UP001524383"/>
    </source>
</evidence>
<evidence type="ECO:0000256" key="7">
    <source>
        <dbReference type="ARBA" id="ARBA00022989"/>
    </source>
</evidence>
<evidence type="ECO:0000256" key="3">
    <source>
        <dbReference type="ARBA" id="ARBA00022516"/>
    </source>
</evidence>
<comment type="catalytic activity">
    <reaction evidence="12">
        <text>sn-3-O-(geranylgeranyl)glycerol 1-phosphate + (2E,6E,10E)-geranylgeranyl diphosphate = 2,3-bis-O-(geranylgeranyl)-sn-glycerol 1-phosphate + diphosphate</text>
        <dbReference type="Rhea" id="RHEA:18109"/>
        <dbReference type="ChEBI" id="CHEBI:33019"/>
        <dbReference type="ChEBI" id="CHEBI:57677"/>
        <dbReference type="ChEBI" id="CHEBI:58756"/>
        <dbReference type="ChEBI" id="CHEBI:58837"/>
        <dbReference type="EC" id="2.5.1.42"/>
    </reaction>
</comment>
<gene>
    <name evidence="13" type="ORF">FTO68_05255</name>
</gene>
<feature type="transmembrane region" description="Helical" evidence="12">
    <location>
        <begin position="152"/>
        <end position="169"/>
    </location>
</feature>
<keyword evidence="11 12" id="KW-1208">Phospholipid metabolism</keyword>
<evidence type="ECO:0000256" key="6">
    <source>
        <dbReference type="ARBA" id="ARBA00022842"/>
    </source>
</evidence>
<dbReference type="GO" id="GO:0000287">
    <property type="term" value="F:magnesium ion binding"/>
    <property type="evidence" value="ECO:0007669"/>
    <property type="project" value="UniProtKB-UniRule"/>
</dbReference>
<proteinExistence type="inferred from homology"/>
<feature type="transmembrane region" description="Helical" evidence="12">
    <location>
        <begin position="263"/>
        <end position="282"/>
    </location>
</feature>
<sequence length="285" mass="29617">MHLPGIVRIIRPANATISGATAILAYFIATGTLIPEVLLAAAAALLITGAGNTINDACDAAIDAINRPDRPIPSGEMSMNAAYAYAALLFIVGLSAAFYTNPLCLAIAIINSILLILYAKILKGTILYGNIAVAYLSGSIFLFGGALAGIDGLIITLPLAGITLFGTLAREILKDAEDVDGDAAGGATTLPMAIGISRSGTIAFGSAVVAVIVSFIPVLWWGLPYLVGIAVVDIAILRSVFPTIRCATPACIRDLGITTQLKYMMYIALLIFLVASAIDIFMPMK</sequence>
<keyword evidence="4 12" id="KW-0808">Transferase</keyword>
<feature type="transmembrane region" description="Helical" evidence="12">
    <location>
        <begin position="85"/>
        <end position="118"/>
    </location>
</feature>
<comment type="subcellular location">
    <subcellularLocation>
        <location evidence="1 12">Cell membrane</location>
        <topology evidence="1 12">Multi-pass membrane protein</topology>
    </subcellularLocation>
</comment>
<comment type="pathway">
    <text evidence="12">Membrane lipid metabolism; glycerophospholipid metabolism.</text>
</comment>
<dbReference type="InterPro" id="IPR000537">
    <property type="entry name" value="UbiA_prenyltransferase"/>
</dbReference>
<dbReference type="NCBIfam" id="NF009521">
    <property type="entry name" value="PRK12882.1"/>
    <property type="match status" value="1"/>
</dbReference>
<keyword evidence="2 12" id="KW-1003">Cell membrane</keyword>
<comment type="similarity">
    <text evidence="12">Belongs to the UbiA prenyltransferase family. DGGGP synthase subfamily.</text>
</comment>
<keyword evidence="10 12" id="KW-0594">Phospholipid biosynthesis</keyword>
<dbReference type="Gene3D" id="1.10.357.140">
    <property type="entry name" value="UbiA prenyltransferase"/>
    <property type="match status" value="1"/>
</dbReference>
<dbReference type="GO" id="GO:0047295">
    <property type="term" value="F:geranylgeranylglycerol-phosphate geranylgeranyltransferase activity"/>
    <property type="evidence" value="ECO:0007669"/>
    <property type="project" value="UniProtKB-UniRule"/>
</dbReference>
<dbReference type="EMBL" id="VOTZ01000009">
    <property type="protein sequence ID" value="MCQ1538394.1"/>
    <property type="molecule type" value="Genomic_DNA"/>
</dbReference>
<comment type="caution">
    <text evidence="13">The sequence shown here is derived from an EMBL/GenBank/DDBJ whole genome shotgun (WGS) entry which is preliminary data.</text>
</comment>
<evidence type="ECO:0000256" key="9">
    <source>
        <dbReference type="ARBA" id="ARBA00023136"/>
    </source>
</evidence>
<keyword evidence="5 12" id="KW-0812">Transmembrane</keyword>
<dbReference type="RefSeq" id="WP_255332340.1">
    <property type="nucleotide sequence ID" value="NZ_VOTZ01000009.1"/>
</dbReference>
<evidence type="ECO:0000256" key="5">
    <source>
        <dbReference type="ARBA" id="ARBA00022692"/>
    </source>
</evidence>
<dbReference type="EC" id="2.5.1.42" evidence="12"/>
<evidence type="ECO:0000256" key="1">
    <source>
        <dbReference type="ARBA" id="ARBA00004651"/>
    </source>
</evidence>
<evidence type="ECO:0000256" key="10">
    <source>
        <dbReference type="ARBA" id="ARBA00023209"/>
    </source>
</evidence>
<dbReference type="AlphaFoldDB" id="A0ABD4TKX7"/>
<keyword evidence="3 12" id="KW-0444">Lipid biosynthesis</keyword>
<name>A0ABD4TKX7_9EURY</name>
<dbReference type="InterPro" id="IPR044878">
    <property type="entry name" value="UbiA_sf"/>
</dbReference>
<evidence type="ECO:0000256" key="8">
    <source>
        <dbReference type="ARBA" id="ARBA00023098"/>
    </source>
</evidence>
<organism evidence="13 14">
    <name type="scientific">Methanocalculus taiwanensis</name>
    <dbReference type="NCBI Taxonomy" id="106207"/>
    <lineage>
        <taxon>Archaea</taxon>
        <taxon>Methanobacteriati</taxon>
        <taxon>Methanobacteriota</taxon>
        <taxon>Stenosarchaea group</taxon>
        <taxon>Methanomicrobia</taxon>
        <taxon>Methanomicrobiales</taxon>
        <taxon>Methanocalculaceae</taxon>
        <taxon>Methanocalculus</taxon>
    </lineage>
</organism>
<dbReference type="Pfam" id="PF01040">
    <property type="entry name" value="UbiA"/>
    <property type="match status" value="1"/>
</dbReference>
<dbReference type="InterPro" id="IPR023547">
    <property type="entry name" value="DGGGP_synth"/>
</dbReference>
<dbReference type="PANTHER" id="PTHR42723">
    <property type="entry name" value="CHLOROPHYLL SYNTHASE"/>
    <property type="match status" value="1"/>
</dbReference>
<feature type="transmembrane region" description="Helical" evidence="12">
    <location>
        <begin position="202"/>
        <end position="223"/>
    </location>
</feature>
<dbReference type="PANTHER" id="PTHR42723:SF1">
    <property type="entry name" value="CHLOROPHYLL SYNTHASE, CHLOROPLASTIC"/>
    <property type="match status" value="1"/>
</dbReference>
<feature type="transmembrane region" description="Helical" evidence="12">
    <location>
        <begin position="21"/>
        <end position="47"/>
    </location>
</feature>
<dbReference type="GO" id="GO:0046474">
    <property type="term" value="P:glycerophospholipid biosynthetic process"/>
    <property type="evidence" value="ECO:0007669"/>
    <property type="project" value="UniProtKB-UniRule"/>
</dbReference>
<dbReference type="CDD" id="cd13961">
    <property type="entry name" value="PT_UbiA_DGGGPS"/>
    <property type="match status" value="1"/>
</dbReference>
<keyword evidence="7 12" id="KW-1133">Transmembrane helix</keyword>
<dbReference type="Proteomes" id="UP001524383">
    <property type="component" value="Unassembled WGS sequence"/>
</dbReference>
<evidence type="ECO:0000256" key="2">
    <source>
        <dbReference type="ARBA" id="ARBA00022475"/>
    </source>
</evidence>
<dbReference type="InterPro" id="IPR050475">
    <property type="entry name" value="Prenyltransferase_related"/>
</dbReference>
<comment type="function">
    <text evidence="12">Prenyltransferase that catalyzes the transfer of the geranylgeranyl moiety of geranylgeranyl diphosphate (GGPP) to the C2 hydroxyl of (S)-3-O-geranylgeranylglyceryl phosphate (GGGP). This reaction is the second ether-bond-formation step in the biosynthesis of archaeal membrane lipids.</text>
</comment>
<comment type="cofactor">
    <cofactor evidence="12">
        <name>Mg(2+)</name>
        <dbReference type="ChEBI" id="CHEBI:18420"/>
    </cofactor>
</comment>
<reference evidence="13 14" key="1">
    <citation type="submission" date="2019-08" db="EMBL/GenBank/DDBJ databases">
        <authorList>
            <person name="Chen S.-C."/>
            <person name="Lai M.-C."/>
            <person name="You Y.-T."/>
        </authorList>
    </citation>
    <scope>NUCLEOTIDE SEQUENCE [LARGE SCALE GENOMIC DNA]</scope>
    <source>
        <strain evidence="13 14">P2F9704a</strain>
    </source>
</reference>
<dbReference type="GO" id="GO:0005886">
    <property type="term" value="C:plasma membrane"/>
    <property type="evidence" value="ECO:0007669"/>
    <property type="project" value="UniProtKB-SubCell"/>
</dbReference>
<evidence type="ECO:0000256" key="4">
    <source>
        <dbReference type="ARBA" id="ARBA00022679"/>
    </source>
</evidence>
<feature type="transmembrane region" description="Helical" evidence="12">
    <location>
        <begin position="125"/>
        <end position="146"/>
    </location>
</feature>
<dbReference type="HAMAP" id="MF_01286">
    <property type="entry name" value="DGGGP_synth"/>
    <property type="match status" value="1"/>
</dbReference>